<protein>
    <recommendedName>
        <fullName evidence="4">t-SNARE coiled-coil homology domain-containing protein</fullName>
    </recommendedName>
</protein>
<keyword evidence="1" id="KW-0812">Transmembrane</keyword>
<evidence type="ECO:0000313" key="2">
    <source>
        <dbReference type="EMBL" id="TID31323.1"/>
    </source>
</evidence>
<name>A0A4T0X7G4_9ASCO</name>
<accession>A0A4T0X7G4</accession>
<keyword evidence="1" id="KW-1133">Transmembrane helix</keyword>
<dbReference type="STRING" id="52247.A0A4T0X7G4"/>
<feature type="transmembrane region" description="Helical" evidence="1">
    <location>
        <begin position="203"/>
        <end position="219"/>
    </location>
</feature>
<evidence type="ECO:0000313" key="3">
    <source>
        <dbReference type="Proteomes" id="UP000307173"/>
    </source>
</evidence>
<dbReference type="SUPFAM" id="SSF58038">
    <property type="entry name" value="SNARE fusion complex"/>
    <property type="match status" value="1"/>
</dbReference>
<dbReference type="Gene3D" id="1.20.5.110">
    <property type="match status" value="1"/>
</dbReference>
<sequence length="220" mass="25122">MSDPFDLLYDATLPLIIQLEETSPQSIDFMTIQNELVQCIQDLESSITAIEASKQVTNPFTDITQDTIADRKSRVNKLRRDLNRILEAKNINKLSGGYSENPFSDNNNNQTEINEDTLDVSTREYQQQQIREQDLLISTDLTNSIQTLHNQATAISHEIRYQDTLLEDVDNEMDRLNFKIVGTGVKRIEKFLADNESTTDCCVWILVVVLIVILVLVMII</sequence>
<dbReference type="EMBL" id="SELW01000014">
    <property type="protein sequence ID" value="TID31323.1"/>
    <property type="molecule type" value="Genomic_DNA"/>
</dbReference>
<gene>
    <name evidence="2" type="ORF">CANINC_000089</name>
</gene>
<reference evidence="2 3" key="1">
    <citation type="journal article" date="2019" name="Front. Genet.">
        <title>Whole-Genome Sequencing of the Opportunistic Yeast Pathogen Candida inconspicua Uncovers Its Hybrid Origin.</title>
        <authorList>
            <person name="Mixao V."/>
            <person name="Hansen A.P."/>
            <person name="Saus E."/>
            <person name="Boekhout T."/>
            <person name="Lass-Florl C."/>
            <person name="Gabaldon T."/>
        </authorList>
    </citation>
    <scope>NUCLEOTIDE SEQUENCE [LARGE SCALE GENOMIC DNA]</scope>
    <source>
        <strain evidence="2 3">CBS 180</strain>
    </source>
</reference>
<dbReference type="AlphaFoldDB" id="A0A4T0X7G4"/>
<proteinExistence type="predicted"/>
<organism evidence="2 3">
    <name type="scientific">Pichia inconspicua</name>
    <dbReference type="NCBI Taxonomy" id="52247"/>
    <lineage>
        <taxon>Eukaryota</taxon>
        <taxon>Fungi</taxon>
        <taxon>Dikarya</taxon>
        <taxon>Ascomycota</taxon>
        <taxon>Saccharomycotina</taxon>
        <taxon>Pichiomycetes</taxon>
        <taxon>Pichiales</taxon>
        <taxon>Pichiaceae</taxon>
        <taxon>Pichia</taxon>
    </lineage>
</organism>
<keyword evidence="1" id="KW-0472">Membrane</keyword>
<comment type="caution">
    <text evidence="2">The sequence shown here is derived from an EMBL/GenBank/DDBJ whole genome shotgun (WGS) entry which is preliminary data.</text>
</comment>
<keyword evidence="3" id="KW-1185">Reference proteome</keyword>
<evidence type="ECO:0000256" key="1">
    <source>
        <dbReference type="SAM" id="Phobius"/>
    </source>
</evidence>
<dbReference type="OrthoDB" id="546861at2759"/>
<evidence type="ECO:0008006" key="4">
    <source>
        <dbReference type="Google" id="ProtNLM"/>
    </source>
</evidence>
<dbReference type="Proteomes" id="UP000307173">
    <property type="component" value="Unassembled WGS sequence"/>
</dbReference>